<name>A0A7S6RFV3_9CYAN</name>
<dbReference type="EMBL" id="CP063311">
    <property type="protein sequence ID" value="QOV23657.1"/>
    <property type="molecule type" value="Genomic_DNA"/>
</dbReference>
<keyword evidence="1" id="KW-0732">Signal</keyword>
<evidence type="ECO:0000256" key="1">
    <source>
        <dbReference type="SAM" id="SignalP"/>
    </source>
</evidence>
<organism evidence="2 3">
    <name type="scientific">Anabaenopsis elenkinii CCIBt3563</name>
    <dbReference type="NCBI Taxonomy" id="2779889"/>
    <lineage>
        <taxon>Bacteria</taxon>
        <taxon>Bacillati</taxon>
        <taxon>Cyanobacteriota</taxon>
        <taxon>Cyanophyceae</taxon>
        <taxon>Nostocales</taxon>
        <taxon>Nodulariaceae</taxon>
        <taxon>Anabaenopsis</taxon>
    </lineage>
</organism>
<dbReference type="Proteomes" id="UP000593846">
    <property type="component" value="Chromosome"/>
</dbReference>
<proteinExistence type="predicted"/>
<reference evidence="3" key="1">
    <citation type="submission" date="2020-10" db="EMBL/GenBank/DDBJ databases">
        <title>Genome-based taxonomic classification of the species Anabaenopsis elenkinii.</title>
        <authorList>
            <person name="Delbaje E."/>
            <person name="Andreote A.P.D."/>
            <person name="Pellegrinetti T.A."/>
            <person name="Cruz R.B."/>
            <person name="Branco L.H.Z."/>
            <person name="Fiore M.F."/>
        </authorList>
    </citation>
    <scope>NUCLEOTIDE SEQUENCE [LARGE SCALE GENOMIC DNA]</scope>
    <source>
        <strain evidence="3">CCIBt3563</strain>
    </source>
</reference>
<keyword evidence="3" id="KW-1185">Reference proteome</keyword>
<dbReference type="AlphaFoldDB" id="A0A7S6RFV3"/>
<gene>
    <name evidence="2" type="ORF">IM676_05015</name>
</gene>
<dbReference type="KEGG" id="aee:IM676_05015"/>
<evidence type="ECO:0000313" key="2">
    <source>
        <dbReference type="EMBL" id="QOV23657.1"/>
    </source>
</evidence>
<dbReference type="RefSeq" id="WP_200989204.1">
    <property type="nucleotide sequence ID" value="NZ_CP063311.1"/>
</dbReference>
<evidence type="ECO:0000313" key="3">
    <source>
        <dbReference type="Proteomes" id="UP000593846"/>
    </source>
</evidence>
<sequence length="89" mass="9645">MNIAKMILLASPVFLASLLWLGNSAQASSLQPAFTTQMTSVQSQPWGGFTTLHASKTSNPIMDQLRCNCATCVQSQLEMLQGRLPAVDF</sequence>
<feature type="chain" id="PRO_5032319052" evidence="1">
    <location>
        <begin position="28"/>
        <end position="89"/>
    </location>
</feature>
<feature type="signal peptide" evidence="1">
    <location>
        <begin position="1"/>
        <end position="27"/>
    </location>
</feature>
<protein>
    <submittedName>
        <fullName evidence="2">Uncharacterized protein</fullName>
    </submittedName>
</protein>
<accession>A0A7S6RFV3</accession>